<dbReference type="OrthoDB" id="3539650at2"/>
<dbReference type="PROSITE" id="PS50977">
    <property type="entry name" value="HTH_TETR_2"/>
    <property type="match status" value="1"/>
</dbReference>
<evidence type="ECO:0000256" key="2">
    <source>
        <dbReference type="ARBA" id="ARBA00023125"/>
    </source>
</evidence>
<proteinExistence type="predicted"/>
<dbReference type="InterPro" id="IPR001647">
    <property type="entry name" value="HTH_TetR"/>
</dbReference>
<evidence type="ECO:0000256" key="5">
    <source>
        <dbReference type="SAM" id="MobiDB-lite"/>
    </source>
</evidence>
<keyword evidence="2 4" id="KW-0238">DNA-binding</keyword>
<dbReference type="InterPro" id="IPR009057">
    <property type="entry name" value="Homeodomain-like_sf"/>
</dbReference>
<protein>
    <submittedName>
        <fullName evidence="7">Putative TetR family transcriptional regulator</fullName>
    </submittedName>
</protein>
<feature type="domain" description="HTH tetR-type" evidence="6">
    <location>
        <begin position="10"/>
        <end position="69"/>
    </location>
</feature>
<dbReference type="AlphaFoldDB" id="F5XHX0"/>
<dbReference type="SUPFAM" id="SSF46689">
    <property type="entry name" value="Homeodomain-like"/>
    <property type="match status" value="1"/>
</dbReference>
<reference evidence="7 8" key="1">
    <citation type="submission" date="2011-05" db="EMBL/GenBank/DDBJ databases">
        <title>Whole genome sequence of Microlunatus phosphovorus NM-1.</title>
        <authorList>
            <person name="Hosoyama A."/>
            <person name="Sasaki K."/>
            <person name="Harada T."/>
            <person name="Igarashi R."/>
            <person name="Kawakoshi A."/>
            <person name="Sasagawa M."/>
            <person name="Fukada J."/>
            <person name="Nakamura S."/>
            <person name="Katano Y."/>
            <person name="Hanada S."/>
            <person name="Kamagata Y."/>
            <person name="Nakamura N."/>
            <person name="Yamazaki S."/>
            <person name="Fujita N."/>
        </authorList>
    </citation>
    <scope>NUCLEOTIDE SEQUENCE [LARGE SCALE GENOMIC DNA]</scope>
    <source>
        <strain evidence="8">ATCC 700054 / DSM 10555 / JCM 9379 / NBRC 101784 / NCIMB 13414 / VKM Ac-1990 / NM-1</strain>
    </source>
</reference>
<accession>F5XHX0</accession>
<evidence type="ECO:0000313" key="8">
    <source>
        <dbReference type="Proteomes" id="UP000007947"/>
    </source>
</evidence>
<keyword evidence="3" id="KW-0804">Transcription</keyword>
<dbReference type="Gene3D" id="1.10.357.10">
    <property type="entry name" value="Tetracycline Repressor, domain 2"/>
    <property type="match status" value="1"/>
</dbReference>
<dbReference type="InterPro" id="IPR050109">
    <property type="entry name" value="HTH-type_TetR-like_transc_reg"/>
</dbReference>
<sequence>MARATRLPAEERRAAILAATEPLVMQYGREVSTRQIADAAGIAEGTIFRVFPNKDAVIDAVIEEAFDTRQTVASLMAIDPDLDLSTRLAQAVEILEARMRRVVAMFGALRGSPAPPPSSSAHESHERRGRESNAKITMALTAVIGPEAASLRIPVEHAADLLRGLVFTVTHPAIGATFSDEPPVIVDIVLHGILTPSTQESRPC</sequence>
<dbReference type="Proteomes" id="UP000007947">
    <property type="component" value="Chromosome"/>
</dbReference>
<gene>
    <name evidence="7" type="ordered locus">MLP_02510</name>
</gene>
<keyword evidence="8" id="KW-1185">Reference proteome</keyword>
<dbReference type="GO" id="GO:0003700">
    <property type="term" value="F:DNA-binding transcription factor activity"/>
    <property type="evidence" value="ECO:0007669"/>
    <property type="project" value="TreeGrafter"/>
</dbReference>
<dbReference type="PANTHER" id="PTHR30055:SF234">
    <property type="entry name" value="HTH-TYPE TRANSCRIPTIONAL REGULATOR BETI"/>
    <property type="match status" value="1"/>
</dbReference>
<evidence type="ECO:0000313" key="7">
    <source>
        <dbReference type="EMBL" id="BAK33265.1"/>
    </source>
</evidence>
<dbReference type="eggNOG" id="COG1309">
    <property type="taxonomic scope" value="Bacteria"/>
</dbReference>
<dbReference type="GO" id="GO:0000976">
    <property type="term" value="F:transcription cis-regulatory region binding"/>
    <property type="evidence" value="ECO:0007669"/>
    <property type="project" value="TreeGrafter"/>
</dbReference>
<feature type="DNA-binding region" description="H-T-H motif" evidence="4">
    <location>
        <begin position="32"/>
        <end position="51"/>
    </location>
</feature>
<dbReference type="EMBL" id="AP012204">
    <property type="protein sequence ID" value="BAK33265.1"/>
    <property type="molecule type" value="Genomic_DNA"/>
</dbReference>
<keyword evidence="1" id="KW-0805">Transcription regulation</keyword>
<dbReference type="RefSeq" id="WP_013861154.1">
    <property type="nucleotide sequence ID" value="NC_015635.1"/>
</dbReference>
<evidence type="ECO:0000259" key="6">
    <source>
        <dbReference type="PROSITE" id="PS50977"/>
    </source>
</evidence>
<name>F5XHX0_MICPN</name>
<dbReference type="PANTHER" id="PTHR30055">
    <property type="entry name" value="HTH-TYPE TRANSCRIPTIONAL REGULATOR RUTR"/>
    <property type="match status" value="1"/>
</dbReference>
<dbReference type="PRINTS" id="PR00455">
    <property type="entry name" value="HTHTETR"/>
</dbReference>
<dbReference type="HOGENOM" id="CLU_113325_0_0_11"/>
<evidence type="ECO:0000256" key="3">
    <source>
        <dbReference type="ARBA" id="ARBA00023163"/>
    </source>
</evidence>
<dbReference type="KEGG" id="mph:MLP_02510"/>
<feature type="compositionally biased region" description="Basic and acidic residues" evidence="5">
    <location>
        <begin position="122"/>
        <end position="132"/>
    </location>
</feature>
<organism evidence="7 8">
    <name type="scientific">Microlunatus phosphovorus (strain ATCC 700054 / DSM 10555 / JCM 9379 / NBRC 101784 / NCIMB 13414 / VKM Ac-1990 / NM-1)</name>
    <dbReference type="NCBI Taxonomy" id="1032480"/>
    <lineage>
        <taxon>Bacteria</taxon>
        <taxon>Bacillati</taxon>
        <taxon>Actinomycetota</taxon>
        <taxon>Actinomycetes</taxon>
        <taxon>Propionibacteriales</taxon>
        <taxon>Propionibacteriaceae</taxon>
        <taxon>Microlunatus</taxon>
    </lineage>
</organism>
<feature type="region of interest" description="Disordered" evidence="5">
    <location>
        <begin position="110"/>
        <end position="132"/>
    </location>
</feature>
<evidence type="ECO:0000256" key="1">
    <source>
        <dbReference type="ARBA" id="ARBA00023015"/>
    </source>
</evidence>
<evidence type="ECO:0000256" key="4">
    <source>
        <dbReference type="PROSITE-ProRule" id="PRU00335"/>
    </source>
</evidence>
<dbReference type="STRING" id="1032480.MLP_02510"/>
<dbReference type="Pfam" id="PF00440">
    <property type="entry name" value="TetR_N"/>
    <property type="match status" value="1"/>
</dbReference>